<name>G7DYT5_MIXOS</name>
<protein>
    <submittedName>
        <fullName evidence="2">Uncharacterized protein</fullName>
    </submittedName>
</protein>
<comment type="caution">
    <text evidence="2">The sequence shown here is derived from an EMBL/GenBank/DDBJ whole genome shotgun (WGS) entry which is preliminary data.</text>
</comment>
<feature type="region of interest" description="Disordered" evidence="1">
    <location>
        <begin position="506"/>
        <end position="573"/>
    </location>
</feature>
<feature type="region of interest" description="Disordered" evidence="1">
    <location>
        <begin position="327"/>
        <end position="366"/>
    </location>
</feature>
<feature type="compositionally biased region" description="Polar residues" evidence="1">
    <location>
        <begin position="345"/>
        <end position="359"/>
    </location>
</feature>
<reference evidence="2 3" key="1">
    <citation type="journal article" date="2011" name="J. Gen. Appl. Microbiol.">
        <title>Draft genome sequencing of the enigmatic basidiomycete Mixia osmundae.</title>
        <authorList>
            <person name="Nishida H."/>
            <person name="Nagatsuka Y."/>
            <person name="Sugiyama J."/>
        </authorList>
    </citation>
    <scope>NUCLEOTIDE SEQUENCE [LARGE SCALE GENOMIC DNA]</scope>
    <source>
        <strain evidence="3">CBS 9802 / IAM 14324 / JCM 22182 / KY 12970</strain>
    </source>
</reference>
<feature type="region of interest" description="Disordered" evidence="1">
    <location>
        <begin position="259"/>
        <end position="286"/>
    </location>
</feature>
<feature type="compositionally biased region" description="Basic and acidic residues" evidence="1">
    <location>
        <begin position="269"/>
        <end position="285"/>
    </location>
</feature>
<dbReference type="InParanoid" id="G7DYT5"/>
<feature type="region of interest" description="Disordered" evidence="1">
    <location>
        <begin position="205"/>
        <end position="226"/>
    </location>
</feature>
<dbReference type="HOGENOM" id="CLU_389359_0_0_1"/>
<dbReference type="Proteomes" id="UP000009131">
    <property type="component" value="Unassembled WGS sequence"/>
</dbReference>
<organism evidence="2 3">
    <name type="scientific">Mixia osmundae (strain CBS 9802 / IAM 14324 / JCM 22182 / KY 12970)</name>
    <dbReference type="NCBI Taxonomy" id="764103"/>
    <lineage>
        <taxon>Eukaryota</taxon>
        <taxon>Fungi</taxon>
        <taxon>Dikarya</taxon>
        <taxon>Basidiomycota</taxon>
        <taxon>Pucciniomycotina</taxon>
        <taxon>Mixiomycetes</taxon>
        <taxon>Mixiales</taxon>
        <taxon>Mixiaceae</taxon>
        <taxon>Mixia</taxon>
    </lineage>
</organism>
<evidence type="ECO:0000313" key="3">
    <source>
        <dbReference type="Proteomes" id="UP000009131"/>
    </source>
</evidence>
<evidence type="ECO:0000256" key="1">
    <source>
        <dbReference type="SAM" id="MobiDB-lite"/>
    </source>
</evidence>
<dbReference type="AlphaFoldDB" id="G7DYT5"/>
<keyword evidence="3" id="KW-1185">Reference proteome</keyword>
<sequence length="664" mass="71234">MPGVYTLPAAMTTVDDGNAGFASYLELQHHLTTGQPLVSKAGYDEPAMLPGDMSLGNDWAAGYLTTDSSLLALPELCLSPSTPDSSALTASRQSMPLTPSTPMYSHQAQQHPFTSSDQHKPYFAQQLSYGEQSYADNSLWQRRQSQPVAPAPWPALSQTKSIPRLDLASQAQIPIRRASFSPLSELAAALDEASRQQNDPAYFAQHTSWPVERPPDRHIPRPVPRRQSMGAPIIETSKHLNLGSYAPKSASLAEGMPMQLQQAHALRQASRDSGKRANEEIRDPRNQALKHAVSAPSLFEQYQRSAWADAPPLPPFPAQYDAYAMPPPQPIFTHSPLQTPVRPSLVNNPPSPIRSTLSPTLPFRRPDFGARQHLALQPEDLQLLNGPPVVPLPLSSHSTPEELVFASPPLSATHELSKSLRAISLAAASTLEQGPSCQSWSSNHLPVPVGMTSARAAPSLMTAGSYYAAQEAALASIDQPITPVKRVTIFDPVGVQSVPLMKRASTSAAATYTAPRRPSLDRASTTSAVAAQYRQPPSTPTRPSARRKVTAPLSGARKTFARKMQAKATESSAAAEDMFINFTANDSAKLLSGVAPSGSSKRRRLEAEDGSLKSPTTPTSPLKSPLSARSMSSNSSGVSGTSTAVTSETTSPPIKDEMQIAPEQ</sequence>
<feature type="region of interest" description="Disordered" evidence="1">
    <location>
        <begin position="82"/>
        <end position="107"/>
    </location>
</feature>
<feature type="compositionally biased region" description="Low complexity" evidence="1">
    <location>
        <begin position="506"/>
        <end position="517"/>
    </location>
</feature>
<dbReference type="OrthoDB" id="2575228at2759"/>
<evidence type="ECO:0000313" key="2">
    <source>
        <dbReference type="EMBL" id="GAA95745.1"/>
    </source>
</evidence>
<feature type="compositionally biased region" description="Low complexity" evidence="1">
    <location>
        <begin position="612"/>
        <end position="651"/>
    </location>
</feature>
<gene>
    <name evidence="2" type="primary">Mo02402</name>
    <name evidence="2" type="ORF">E5Q_02402</name>
</gene>
<accession>G7DYT5</accession>
<dbReference type="EMBL" id="BABT02000062">
    <property type="protein sequence ID" value="GAA95745.1"/>
    <property type="molecule type" value="Genomic_DNA"/>
</dbReference>
<feature type="region of interest" description="Disordered" evidence="1">
    <location>
        <begin position="590"/>
        <end position="664"/>
    </location>
</feature>
<proteinExistence type="predicted"/>
<reference evidence="2 3" key="2">
    <citation type="journal article" date="2012" name="Open Biol.">
        <title>Characteristics of nucleosomes and linker DNA regions on the genome of the basidiomycete Mixia osmundae revealed by mono- and dinucleosome mapping.</title>
        <authorList>
            <person name="Nishida H."/>
            <person name="Kondo S."/>
            <person name="Matsumoto T."/>
            <person name="Suzuki Y."/>
            <person name="Yoshikawa H."/>
            <person name="Taylor T.D."/>
            <person name="Sugiyama J."/>
        </authorList>
    </citation>
    <scope>NUCLEOTIDE SEQUENCE [LARGE SCALE GENOMIC DNA]</scope>
    <source>
        <strain evidence="3">CBS 9802 / IAM 14324 / JCM 22182 / KY 12970</strain>
    </source>
</reference>